<evidence type="ECO:0000256" key="1">
    <source>
        <dbReference type="ARBA" id="ARBA00004701"/>
    </source>
</evidence>
<feature type="binding site" evidence="10">
    <location>
        <position position="263"/>
    </location>
    <ligand>
        <name>substrate</name>
    </ligand>
</feature>
<feature type="binding site" evidence="10">
    <location>
        <begin position="155"/>
        <end position="158"/>
    </location>
    <ligand>
        <name>substrate</name>
    </ligand>
</feature>
<dbReference type="EMBL" id="AP014862">
    <property type="protein sequence ID" value="BAU74408.1"/>
    <property type="molecule type" value="Genomic_DNA"/>
</dbReference>
<dbReference type="InterPro" id="IPR036220">
    <property type="entry name" value="UDP-Glc/GDP-Man_DH_C_sf"/>
</dbReference>
<dbReference type="PANTHER" id="PTHR43750">
    <property type="entry name" value="UDP-GLUCOSE 6-DEHYDROGENASE TUAD"/>
    <property type="match status" value="1"/>
</dbReference>
<comment type="similarity">
    <text evidence="2 8">Belongs to the UDP-glucose/GDP-mannose dehydrogenase family.</text>
</comment>
<dbReference type="Gene3D" id="1.20.5.100">
    <property type="entry name" value="Cytochrome c1, transmembrane anchor, C-terminal"/>
    <property type="match status" value="1"/>
</dbReference>
<dbReference type="Gene3D" id="3.40.50.720">
    <property type="entry name" value="NAD(P)-binding Rossmann-like Domain"/>
    <property type="match status" value="2"/>
</dbReference>
<feature type="binding site" evidence="11">
    <location>
        <position position="269"/>
    </location>
    <ligand>
        <name>NAD(+)</name>
        <dbReference type="ChEBI" id="CHEBI:57540"/>
    </ligand>
</feature>
<feature type="binding site" evidence="11">
    <location>
        <position position="334"/>
    </location>
    <ligand>
        <name>NAD(+)</name>
        <dbReference type="ChEBI" id="CHEBI:57540"/>
    </ligand>
</feature>
<feature type="binding site" evidence="11">
    <location>
        <position position="35"/>
    </location>
    <ligand>
        <name>NAD(+)</name>
        <dbReference type="ChEBI" id="CHEBI:57540"/>
    </ligand>
</feature>
<dbReference type="InterPro" id="IPR028357">
    <property type="entry name" value="UDPglc_DH_bac"/>
</dbReference>
<dbReference type="Pfam" id="PF00984">
    <property type="entry name" value="UDPG_MGDP_dh"/>
    <property type="match status" value="1"/>
</dbReference>
<dbReference type="SMART" id="SM00984">
    <property type="entry name" value="UDPG_MGDP_dh_C"/>
    <property type="match status" value="1"/>
</dbReference>
<protein>
    <recommendedName>
        <fullName evidence="4 8">UDP-glucose 6-dehydrogenase</fullName>
        <ecNumber evidence="3 8">1.1.1.22</ecNumber>
    </recommendedName>
</protein>
<evidence type="ECO:0000256" key="11">
    <source>
        <dbReference type="PIRSR" id="PIRSR500134-3"/>
    </source>
</evidence>
<dbReference type="AlphaFoldDB" id="A0AAD1BZZ3"/>
<feature type="binding site" evidence="11">
    <location>
        <position position="121"/>
    </location>
    <ligand>
        <name>NAD(+)</name>
        <dbReference type="ChEBI" id="CHEBI:57540"/>
    </ligand>
</feature>
<dbReference type="InterPro" id="IPR036291">
    <property type="entry name" value="NAD(P)-bd_dom_sf"/>
</dbReference>
<keyword evidence="5 8" id="KW-0560">Oxidoreductase</keyword>
<dbReference type="KEGG" id="pfuw:KF707C_27200"/>
<feature type="binding site" evidence="10">
    <location>
        <begin position="255"/>
        <end position="259"/>
    </location>
    <ligand>
        <name>substrate</name>
    </ligand>
</feature>
<gene>
    <name evidence="13" type="ORF">KF707C_27200</name>
</gene>
<evidence type="ECO:0000256" key="10">
    <source>
        <dbReference type="PIRSR" id="PIRSR500134-2"/>
    </source>
</evidence>
<dbReference type="InterPro" id="IPR014026">
    <property type="entry name" value="UDP-Glc/GDP-Man_DH_dimer"/>
</dbReference>
<feature type="binding site" evidence="11">
    <location>
        <position position="158"/>
    </location>
    <ligand>
        <name>NAD(+)</name>
        <dbReference type="ChEBI" id="CHEBI:57540"/>
    </ligand>
</feature>
<keyword evidence="14" id="KW-1185">Reference proteome</keyword>
<dbReference type="GO" id="GO:0051287">
    <property type="term" value="F:NAD binding"/>
    <property type="evidence" value="ECO:0007669"/>
    <property type="project" value="InterPro"/>
</dbReference>
<evidence type="ECO:0000313" key="14">
    <source>
        <dbReference type="Proteomes" id="UP000218554"/>
    </source>
</evidence>
<dbReference type="Pfam" id="PF03721">
    <property type="entry name" value="UDPG_MGDP_dh_N"/>
    <property type="match status" value="1"/>
</dbReference>
<dbReference type="SUPFAM" id="SSF52413">
    <property type="entry name" value="UDP-glucose/GDP-mannose dehydrogenase C-terminal domain"/>
    <property type="match status" value="1"/>
</dbReference>
<evidence type="ECO:0000256" key="7">
    <source>
        <dbReference type="ARBA" id="ARBA00047473"/>
    </source>
</evidence>
<dbReference type="RefSeq" id="WP_004421757.1">
    <property type="nucleotide sequence ID" value="NZ_AJMR01000170.1"/>
</dbReference>
<feature type="binding site" evidence="11">
    <location>
        <position position="86"/>
    </location>
    <ligand>
        <name>NAD(+)</name>
        <dbReference type="ChEBI" id="CHEBI:57540"/>
    </ligand>
</feature>
<accession>A0AAD1BZZ3</accession>
<dbReference type="InterPro" id="IPR001732">
    <property type="entry name" value="UDP-Glc/GDP-Man_DH_N"/>
</dbReference>
<keyword evidence="6 8" id="KW-0520">NAD</keyword>
<evidence type="ECO:0000256" key="6">
    <source>
        <dbReference type="ARBA" id="ARBA00023027"/>
    </source>
</evidence>
<evidence type="ECO:0000259" key="12">
    <source>
        <dbReference type="SMART" id="SM00984"/>
    </source>
</evidence>
<reference evidence="14" key="1">
    <citation type="submission" date="2015-05" db="EMBL/GenBank/DDBJ databases">
        <title>Draft genome sequencing of a biphenyl-degrading bacterium, Pseudomonas balearica KF707 (=NBRC110670).</title>
        <authorList>
            <person name="Kimura N."/>
            <person name="Hirose J."/>
            <person name="Watanabe T."/>
            <person name="Suenaga H."/>
            <person name="Fujihara H."/>
            <person name="Noguchi M."/>
            <person name="Hashimoto M."/>
            <person name="Shimodaira J."/>
            <person name="Tsuchikane K."/>
            <person name="Hosoyama A."/>
            <person name="Yamazoe A."/>
            <person name="Fujita N."/>
            <person name="Furukawa K."/>
        </authorList>
    </citation>
    <scope>NUCLEOTIDE SEQUENCE [LARGE SCALE GENOMIC DNA]</scope>
    <source>
        <strain evidence="14">DSM 10086 / NBRC 110670 / KF707</strain>
    </source>
</reference>
<dbReference type="Pfam" id="PF03720">
    <property type="entry name" value="UDPG_MGDP_dh_C"/>
    <property type="match status" value="1"/>
</dbReference>
<feature type="active site" description="Nucleophile" evidence="9">
    <location>
        <position position="266"/>
    </location>
</feature>
<evidence type="ECO:0000256" key="3">
    <source>
        <dbReference type="ARBA" id="ARBA00012954"/>
    </source>
</evidence>
<proteinExistence type="inferred from homology"/>
<dbReference type="SUPFAM" id="SSF51735">
    <property type="entry name" value="NAD(P)-binding Rossmann-fold domains"/>
    <property type="match status" value="1"/>
</dbReference>
<dbReference type="PIRSF" id="PIRSF000124">
    <property type="entry name" value="UDPglc_GDPman_dh"/>
    <property type="match status" value="1"/>
</dbReference>
<reference evidence="13 14" key="2">
    <citation type="journal article" date="2017" name="Int. J. Syst. Evol. Microbiol.">
        <title>Pseudomonas furukawaii sp. nov., a polychlorinated biphenyl-degrading bacterium isolated from biphenyl-contaminated soil in Japan.</title>
        <authorList>
            <person name="Kimura N."/>
            <person name="Watanabe T."/>
            <person name="Suenaga H."/>
            <person name="Fujihara H."/>
            <person name="Futagami T."/>
            <person name="Goto M."/>
            <person name="Hanada S."/>
            <person name="Hirose J."/>
        </authorList>
    </citation>
    <scope>NUCLEOTIDE SEQUENCE [LARGE SCALE GENOMIC DNA]</scope>
    <source>
        <strain evidence="14">DSM 10086 / NBRC 110670 / KF707</strain>
    </source>
</reference>
<dbReference type="InterPro" id="IPR017476">
    <property type="entry name" value="UDP-Glc/GDP-Man"/>
</dbReference>
<evidence type="ECO:0000256" key="9">
    <source>
        <dbReference type="PIRSR" id="PIRSR500134-1"/>
    </source>
</evidence>
<evidence type="ECO:0000313" key="13">
    <source>
        <dbReference type="EMBL" id="BAU74408.1"/>
    </source>
</evidence>
<comment type="pathway">
    <text evidence="1">Nucleotide-sugar biosynthesis; UDP-alpha-D-glucuronate biosynthesis; UDP-alpha-D-glucuronate from UDP-alpha-D-glucose: step 1/1.</text>
</comment>
<evidence type="ECO:0000256" key="4">
    <source>
        <dbReference type="ARBA" id="ARBA00015132"/>
    </source>
</evidence>
<sequence length="453" mass="49352">MRLCVIGAGYVGLVTATCFAEMGNQVMCVERDPFRLARLAKGQAPLYEPGLESMLQDQVAAGRLGFTASLAEGIDRADVIFIAVGTPSGEDGSADLSHVLEVAEELGAGLKRPCLVVDKSTVPVGTAERVADRIHSGLAARGLGFRVEVASNPEFLKEGSAIEDFMRPDRVVIGCESPEAAECLRRLYAPFLRNHDRLLVMGLRAAEFTKYAANAFLATKISFMNEMAGICARLEVDIEEVRRGVGSDKRIGTHFIYAGCGYGGSCFPKDVRALIRTAEQEGIEPGILRAVEARNALQKTLLYQSVREHFNGFLKGRVIALWGLAFKPGTDDLREAPSLVLLEALLQAGARVRAHDPVANAGVAARFPRAVETGQLRLDDSPYEVTDGADALVLVTEWKQFRQPNFERIRGLMRMPVIFDGRNLYEPEQLVESGFVYRGVGRPQRGHCKATAA</sequence>
<feature type="binding site" evidence="10">
    <location>
        <position position="210"/>
    </location>
    <ligand>
        <name>substrate</name>
    </ligand>
</feature>
<dbReference type="PANTHER" id="PTHR43750:SF3">
    <property type="entry name" value="UDP-GLUCOSE 6-DEHYDROGENASE TUAD"/>
    <property type="match status" value="1"/>
</dbReference>
<feature type="binding site" evidence="10">
    <location>
        <position position="327"/>
    </location>
    <ligand>
        <name>substrate</name>
    </ligand>
</feature>
<dbReference type="InterPro" id="IPR008927">
    <property type="entry name" value="6-PGluconate_DH-like_C_sf"/>
</dbReference>
<organism evidence="13 14">
    <name type="scientific">Metapseudomonas furukawaii</name>
    <name type="common">Pseudomonas furukawaii</name>
    <dbReference type="NCBI Taxonomy" id="1149133"/>
    <lineage>
        <taxon>Bacteria</taxon>
        <taxon>Pseudomonadati</taxon>
        <taxon>Pseudomonadota</taxon>
        <taxon>Gammaproteobacteria</taxon>
        <taxon>Pseudomonadales</taxon>
        <taxon>Pseudomonadaceae</taxon>
        <taxon>Metapseudomonas</taxon>
    </lineage>
</organism>
<dbReference type="GO" id="GO:0000271">
    <property type="term" value="P:polysaccharide biosynthetic process"/>
    <property type="evidence" value="ECO:0007669"/>
    <property type="project" value="InterPro"/>
</dbReference>
<comment type="catalytic activity">
    <reaction evidence="7 8">
        <text>UDP-alpha-D-glucose + 2 NAD(+) + H2O = UDP-alpha-D-glucuronate + 2 NADH + 3 H(+)</text>
        <dbReference type="Rhea" id="RHEA:23596"/>
        <dbReference type="ChEBI" id="CHEBI:15377"/>
        <dbReference type="ChEBI" id="CHEBI:15378"/>
        <dbReference type="ChEBI" id="CHEBI:57540"/>
        <dbReference type="ChEBI" id="CHEBI:57945"/>
        <dbReference type="ChEBI" id="CHEBI:58052"/>
        <dbReference type="ChEBI" id="CHEBI:58885"/>
        <dbReference type="EC" id="1.1.1.22"/>
    </reaction>
</comment>
<evidence type="ECO:0000256" key="2">
    <source>
        <dbReference type="ARBA" id="ARBA00006601"/>
    </source>
</evidence>
<dbReference type="PIRSF" id="PIRSF500134">
    <property type="entry name" value="UDPglc_DH_bac"/>
    <property type="match status" value="1"/>
</dbReference>
<feature type="domain" description="UDP-glucose/GDP-mannose dehydrogenase C-terminal" evidence="12">
    <location>
        <begin position="320"/>
        <end position="427"/>
    </location>
</feature>
<evidence type="ECO:0000256" key="5">
    <source>
        <dbReference type="ARBA" id="ARBA00023002"/>
    </source>
</evidence>
<evidence type="ECO:0000256" key="8">
    <source>
        <dbReference type="PIRNR" id="PIRNR000124"/>
    </source>
</evidence>
<dbReference type="Proteomes" id="UP000218554">
    <property type="component" value="Chromosome"/>
</dbReference>
<name>A0AAD1BZZ3_METFU</name>
<dbReference type="SUPFAM" id="SSF48179">
    <property type="entry name" value="6-phosphogluconate dehydrogenase C-terminal domain-like"/>
    <property type="match status" value="1"/>
</dbReference>
<dbReference type="EC" id="1.1.1.22" evidence="3 8"/>
<dbReference type="InterPro" id="IPR014027">
    <property type="entry name" value="UDP-Glc/GDP-Man_DH_C"/>
</dbReference>
<dbReference type="GO" id="GO:0003979">
    <property type="term" value="F:UDP-glucose 6-dehydrogenase activity"/>
    <property type="evidence" value="ECO:0007669"/>
    <property type="project" value="UniProtKB-EC"/>
</dbReference>
<dbReference type="NCBIfam" id="TIGR03026">
    <property type="entry name" value="NDP-sugDHase"/>
    <property type="match status" value="1"/>
</dbReference>